<dbReference type="Pfam" id="PF17241">
    <property type="entry name" value="Retrotran_gag_4"/>
    <property type="match status" value="1"/>
</dbReference>
<organism evidence="1 2">
    <name type="scientific">Arxiozyma heterogenica</name>
    <dbReference type="NCBI Taxonomy" id="278026"/>
    <lineage>
        <taxon>Eukaryota</taxon>
        <taxon>Fungi</taxon>
        <taxon>Dikarya</taxon>
        <taxon>Ascomycota</taxon>
        <taxon>Saccharomycotina</taxon>
        <taxon>Saccharomycetes</taxon>
        <taxon>Saccharomycetales</taxon>
        <taxon>Saccharomycetaceae</taxon>
        <taxon>Arxiozyma</taxon>
    </lineage>
</organism>
<gene>
    <name evidence="1" type="ORF">RI543_003410</name>
</gene>
<dbReference type="EMBL" id="JAWIZZ010000047">
    <property type="protein sequence ID" value="KAK5779519.1"/>
    <property type="molecule type" value="Genomic_DNA"/>
</dbReference>
<comment type="caution">
    <text evidence="1">The sequence shown here is derived from an EMBL/GenBank/DDBJ whole genome shotgun (WGS) entry which is preliminary data.</text>
</comment>
<keyword evidence="2" id="KW-1185">Reference proteome</keyword>
<evidence type="ECO:0000313" key="1">
    <source>
        <dbReference type="EMBL" id="KAK5779519.1"/>
    </source>
</evidence>
<dbReference type="InterPro" id="IPR035179">
    <property type="entry name" value="DUF5314"/>
</dbReference>
<reference evidence="2" key="1">
    <citation type="submission" date="2023-07" db="EMBL/GenBank/DDBJ databases">
        <title>A draft genome of Kazachstania heterogenica Y-27499.</title>
        <authorList>
            <person name="Donic C."/>
            <person name="Kralova J.S."/>
            <person name="Fidel L."/>
            <person name="Ben-Dor S."/>
            <person name="Jung S."/>
        </authorList>
    </citation>
    <scope>NUCLEOTIDE SEQUENCE [LARGE SCALE GENOMIC DNA]</scope>
    <source>
        <strain evidence="2">Y27499</strain>
    </source>
</reference>
<accession>A0AAN7ZSC3</accession>
<dbReference type="AlphaFoldDB" id="A0AAN7ZSC3"/>
<evidence type="ECO:0000313" key="2">
    <source>
        <dbReference type="Proteomes" id="UP001306508"/>
    </source>
</evidence>
<dbReference type="Proteomes" id="UP001306508">
    <property type="component" value="Unassembled WGS sequence"/>
</dbReference>
<protein>
    <submittedName>
        <fullName evidence="1">Uncharacterized protein</fullName>
    </submittedName>
</protein>
<proteinExistence type="predicted"/>
<name>A0AAN7ZSC3_9SACH</name>
<sequence length="110" mass="12093">MAVPILHPDTQVLPSELPPIVIRKLNVIIEQYNPSNDMIAYIKKIFETALKLLIVNNVEGSAKKKAGRYVAGDYGILTGKSLLNHLTECFGGESINVVAEPFFQLAKAKN</sequence>